<dbReference type="InterPro" id="IPR036515">
    <property type="entry name" value="Transposase_17_sf"/>
</dbReference>
<evidence type="ECO:0000313" key="1">
    <source>
        <dbReference type="EMBL" id="NID10696.1"/>
    </source>
</evidence>
<reference evidence="2" key="1">
    <citation type="submission" date="2019-09" db="EMBL/GenBank/DDBJ databases">
        <authorList>
            <person name="Jung D.-H."/>
        </authorList>
    </citation>
    <scope>NUCLEOTIDE SEQUENCE [LARGE SCALE GENOMIC DNA]</scope>
    <source>
        <strain evidence="2">JA-25</strain>
    </source>
</reference>
<accession>A0ABX0QET8</accession>
<evidence type="ECO:0008006" key="3">
    <source>
        <dbReference type="Google" id="ProtNLM"/>
    </source>
</evidence>
<organism evidence="1 2">
    <name type="scientific">Fibrivirga algicola</name>
    <dbReference type="NCBI Taxonomy" id="2950420"/>
    <lineage>
        <taxon>Bacteria</taxon>
        <taxon>Pseudomonadati</taxon>
        <taxon>Bacteroidota</taxon>
        <taxon>Cytophagia</taxon>
        <taxon>Cytophagales</taxon>
        <taxon>Spirosomataceae</taxon>
        <taxon>Fibrivirga</taxon>
    </lineage>
</organism>
<comment type="caution">
    <text evidence="1">The sequence shown here is derived from an EMBL/GenBank/DDBJ whole genome shotgun (WGS) entry which is preliminary data.</text>
</comment>
<dbReference type="Proteomes" id="UP000606008">
    <property type="component" value="Unassembled WGS sequence"/>
</dbReference>
<proteinExistence type="predicted"/>
<dbReference type="EMBL" id="WAEL01000003">
    <property type="protein sequence ID" value="NID10696.1"/>
    <property type="molecule type" value="Genomic_DNA"/>
</dbReference>
<dbReference type="Gene3D" id="3.30.70.1290">
    <property type="entry name" value="Transposase IS200-like"/>
    <property type="match status" value="1"/>
</dbReference>
<gene>
    <name evidence="1" type="ORF">F7231_10990</name>
</gene>
<reference evidence="2" key="2">
    <citation type="submission" date="2023-07" db="EMBL/GenBank/DDBJ databases">
        <authorList>
            <person name="Jung D.-H."/>
        </authorList>
    </citation>
    <scope>NUCLEOTIDE SEQUENCE [LARGE SCALE GENOMIC DNA]</scope>
    <source>
        <strain evidence="2">JA-25</strain>
    </source>
</reference>
<evidence type="ECO:0000313" key="2">
    <source>
        <dbReference type="Proteomes" id="UP000606008"/>
    </source>
</evidence>
<keyword evidence="2" id="KW-1185">Reference proteome</keyword>
<dbReference type="RefSeq" id="WP_166691919.1">
    <property type="nucleotide sequence ID" value="NZ_WAEL01000003.1"/>
</dbReference>
<protein>
    <recommendedName>
        <fullName evidence="3">Transposase</fullName>
    </recommendedName>
</protein>
<sequence>MVHEVNEQSFKIWEDRFDDVVLYSRDVCETKIDYMHQNPVKAGLVAAPEHYRHSSAAFYLTSNKTSALLHYLDIF</sequence>
<name>A0ABX0QET8_9BACT</name>